<dbReference type="AlphaFoldDB" id="A0A328VIB9"/>
<gene>
    <name evidence="1" type="ORF">A4R35_16785</name>
</gene>
<proteinExistence type="predicted"/>
<organism evidence="1 2">
    <name type="scientific">Thermogemmatispora tikiterensis</name>
    <dbReference type="NCBI Taxonomy" id="1825093"/>
    <lineage>
        <taxon>Bacteria</taxon>
        <taxon>Bacillati</taxon>
        <taxon>Chloroflexota</taxon>
        <taxon>Ktedonobacteria</taxon>
        <taxon>Thermogemmatisporales</taxon>
        <taxon>Thermogemmatisporaceae</taxon>
        <taxon>Thermogemmatispora</taxon>
    </lineage>
</organism>
<evidence type="ECO:0000313" key="1">
    <source>
        <dbReference type="EMBL" id="RAQ97197.1"/>
    </source>
</evidence>
<comment type="caution">
    <text evidence="1">The sequence shown here is derived from an EMBL/GenBank/DDBJ whole genome shotgun (WGS) entry which is preliminary data.</text>
</comment>
<sequence>MWDYRGGSGGWIELGLQPVLFQQNGHPLYCPYPLGVAIPAMLLSHAFGASLVEALITAPGFAYIQKHHQTLLTALGEVASGGEVPTGEAQALPLWRWFCSLSRA</sequence>
<protein>
    <submittedName>
        <fullName evidence="1">Uncharacterized protein</fullName>
    </submittedName>
</protein>
<dbReference type="EMBL" id="MCIF01000002">
    <property type="protein sequence ID" value="RAQ97197.1"/>
    <property type="molecule type" value="Genomic_DNA"/>
</dbReference>
<dbReference type="Proteomes" id="UP000248706">
    <property type="component" value="Unassembled WGS sequence"/>
</dbReference>
<dbReference type="RefSeq" id="WP_223258525.1">
    <property type="nucleotide sequence ID" value="NZ_MCIF01000002.1"/>
</dbReference>
<dbReference type="Gene3D" id="1.10.1760.20">
    <property type="match status" value="1"/>
</dbReference>
<evidence type="ECO:0000313" key="2">
    <source>
        <dbReference type="Proteomes" id="UP000248706"/>
    </source>
</evidence>
<name>A0A328VIB9_9CHLR</name>
<reference evidence="1 2" key="1">
    <citation type="submission" date="2016-08" db="EMBL/GenBank/DDBJ databases">
        <title>Analysis of Carbohydrate Active Enzymes in Thermogemmatispora T81 Reveals Carbohydrate Degradation Ability.</title>
        <authorList>
            <person name="Tomazini A."/>
            <person name="Lal S."/>
            <person name="Stott M."/>
            <person name="Henrissat B."/>
            <person name="Polikarpov I."/>
            <person name="Sparling R."/>
            <person name="Levin D.B."/>
        </authorList>
    </citation>
    <scope>NUCLEOTIDE SEQUENCE [LARGE SCALE GENOMIC DNA]</scope>
    <source>
        <strain evidence="1 2">T81</strain>
    </source>
</reference>
<keyword evidence="2" id="KW-1185">Reference proteome</keyword>
<accession>A0A328VIB9</accession>